<proteinExistence type="predicted"/>
<dbReference type="Proteomes" id="UP000294829">
    <property type="component" value="Unassembled WGS sequence"/>
</dbReference>
<evidence type="ECO:0000313" key="1">
    <source>
        <dbReference type="EMBL" id="TDK66115.1"/>
    </source>
</evidence>
<dbReference type="InterPro" id="IPR023214">
    <property type="entry name" value="HAD_sf"/>
</dbReference>
<dbReference type="SFLD" id="SFLDG01129">
    <property type="entry name" value="C1.5:_HAD__Beta-PGM__Phosphata"/>
    <property type="match status" value="1"/>
</dbReference>
<name>A0A4R5W1U6_9BURK</name>
<gene>
    <name evidence="1" type="ORF">E2I14_09690</name>
</gene>
<dbReference type="EMBL" id="SMYL01000004">
    <property type="protein sequence ID" value="TDK66115.1"/>
    <property type="molecule type" value="Genomic_DNA"/>
</dbReference>
<dbReference type="InterPro" id="IPR036412">
    <property type="entry name" value="HAD-like_sf"/>
</dbReference>
<comment type="caution">
    <text evidence="1">The sequence shown here is derived from an EMBL/GenBank/DDBJ whole genome shotgun (WGS) entry which is preliminary data.</text>
</comment>
<dbReference type="SFLD" id="SFLDG01132">
    <property type="entry name" value="C1.5.3:_5'-Nucleotidase_Like"/>
    <property type="match status" value="1"/>
</dbReference>
<sequence>MHRSRPTITWLIDLDNTLHNANHAVFPAMHANMNAYMATLLGSAEQPADDATVDAARVLYWKKYGATLLGLIEHHQVNPAEFLQQAHEFANLPDMLRFEAGLKQLLQRLPGRKVLFTNAPRHYARQVVRHLRLQSHFEQHIAIESMRVHGRLRPKPSRWLLKKILAKQKLAAQHCVLIEDTRDNLKTAKQLGMKTVWITQYLKLAANKRFAKPHFVDVKLRSIKQLPAQLSRLSLTK</sequence>
<dbReference type="Gene3D" id="1.10.150.450">
    <property type="match status" value="1"/>
</dbReference>
<evidence type="ECO:0000313" key="2">
    <source>
        <dbReference type="Proteomes" id="UP000294829"/>
    </source>
</evidence>
<reference evidence="1 2" key="1">
    <citation type="submission" date="2019-03" db="EMBL/GenBank/DDBJ databases">
        <title>Sapientia aquatica gen. nov., sp. nov., isolated from a crater lake.</title>
        <authorList>
            <person name="Felfoldi T."/>
            <person name="Szabo A."/>
            <person name="Toth E."/>
            <person name="Schumann P."/>
            <person name="Keki Z."/>
            <person name="Marialigeti K."/>
            <person name="Mathe I."/>
        </authorList>
    </citation>
    <scope>NUCLEOTIDE SEQUENCE [LARGE SCALE GENOMIC DNA]</scope>
    <source>
        <strain evidence="1 2">SA-152</strain>
    </source>
</reference>
<dbReference type="SUPFAM" id="SSF56784">
    <property type="entry name" value="HAD-like"/>
    <property type="match status" value="1"/>
</dbReference>
<dbReference type="InterPro" id="IPR010237">
    <property type="entry name" value="Pyr-5-nucltdase"/>
</dbReference>
<dbReference type="OrthoDB" id="8558420at2"/>
<protein>
    <submittedName>
        <fullName evidence="1">Pyrimidine 5'-nucleotidase</fullName>
    </submittedName>
</protein>
<dbReference type="InterPro" id="IPR006439">
    <property type="entry name" value="HAD-SF_hydro_IA"/>
</dbReference>
<dbReference type="PANTHER" id="PTHR12725">
    <property type="entry name" value="HALOACID DEHALOGENASE-LIKE HYDROLASE"/>
    <property type="match status" value="1"/>
</dbReference>
<keyword evidence="2" id="KW-1185">Reference proteome</keyword>
<dbReference type="PANTHER" id="PTHR12725:SF117">
    <property type="entry name" value="HALOACID DEHALOGENASE-LIKE HYDROLASE"/>
    <property type="match status" value="1"/>
</dbReference>
<accession>A0A4R5W1U6</accession>
<dbReference type="Gene3D" id="3.40.50.1000">
    <property type="entry name" value="HAD superfamily/HAD-like"/>
    <property type="match status" value="1"/>
</dbReference>
<dbReference type="NCBIfam" id="TIGR01993">
    <property type="entry name" value="Pyr-5-nucltdase"/>
    <property type="match status" value="1"/>
</dbReference>
<dbReference type="NCBIfam" id="TIGR01509">
    <property type="entry name" value="HAD-SF-IA-v3"/>
    <property type="match status" value="1"/>
</dbReference>
<dbReference type="InterPro" id="IPR041492">
    <property type="entry name" value="HAD_2"/>
</dbReference>
<dbReference type="Pfam" id="PF13419">
    <property type="entry name" value="HAD_2"/>
    <property type="match status" value="1"/>
</dbReference>
<dbReference type="SFLD" id="SFLDS00003">
    <property type="entry name" value="Haloacid_Dehalogenase"/>
    <property type="match status" value="1"/>
</dbReference>
<dbReference type="AlphaFoldDB" id="A0A4R5W1U6"/>
<organism evidence="1 2">
    <name type="scientific">Sapientia aquatica</name>
    <dbReference type="NCBI Taxonomy" id="1549640"/>
    <lineage>
        <taxon>Bacteria</taxon>
        <taxon>Pseudomonadati</taxon>
        <taxon>Pseudomonadota</taxon>
        <taxon>Betaproteobacteria</taxon>
        <taxon>Burkholderiales</taxon>
        <taxon>Oxalobacteraceae</taxon>
        <taxon>Sapientia</taxon>
    </lineage>
</organism>